<dbReference type="SUPFAM" id="SSF82549">
    <property type="entry name" value="DAK1/DegV-like"/>
    <property type="match status" value="1"/>
</dbReference>
<protein>
    <submittedName>
        <fullName evidence="3">DegV family protein</fullName>
    </submittedName>
</protein>
<dbReference type="Pfam" id="PF02645">
    <property type="entry name" value="DegV"/>
    <property type="match status" value="1"/>
</dbReference>
<dbReference type="PROSITE" id="PS51482">
    <property type="entry name" value="DEGV"/>
    <property type="match status" value="1"/>
</dbReference>
<accession>A0AAW8RDY7</accession>
<dbReference type="GO" id="GO:0008289">
    <property type="term" value="F:lipid binding"/>
    <property type="evidence" value="ECO:0007669"/>
    <property type="project" value="UniProtKB-KW"/>
</dbReference>
<dbReference type="Proteomes" id="UP001249945">
    <property type="component" value="Unassembled WGS sequence"/>
</dbReference>
<dbReference type="KEGG" id="cdj:BFC22_03610"/>
<dbReference type="NCBIfam" id="TIGR00762">
    <property type="entry name" value="DegV"/>
    <property type="match status" value="1"/>
</dbReference>
<comment type="caution">
    <text evidence="3">The sequence shown here is derived from an EMBL/GenBank/DDBJ whole genome shotgun (WGS) entry which is preliminary data.</text>
</comment>
<organism evidence="3 4">
    <name type="scientific">Carnobacterium divergens</name>
    <name type="common">Lactobacillus divergens</name>
    <dbReference type="NCBI Taxonomy" id="2748"/>
    <lineage>
        <taxon>Bacteria</taxon>
        <taxon>Bacillati</taxon>
        <taxon>Bacillota</taxon>
        <taxon>Bacilli</taxon>
        <taxon>Lactobacillales</taxon>
        <taxon>Carnobacteriaceae</taxon>
        <taxon>Carnobacterium</taxon>
    </lineage>
</organism>
<keyword evidence="2" id="KW-0446">Lipid-binding</keyword>
<comment type="function">
    <text evidence="1">May bind long-chain fatty acids, such as palmitate, and may play a role in lipid transport or fatty acid metabolism.</text>
</comment>
<dbReference type="EMBL" id="JALRMR010000008">
    <property type="protein sequence ID" value="MDT1974336.1"/>
    <property type="molecule type" value="Genomic_DNA"/>
</dbReference>
<dbReference type="Gene3D" id="3.30.1180.10">
    <property type="match status" value="1"/>
</dbReference>
<reference evidence="3" key="1">
    <citation type="submission" date="2022-04" db="EMBL/GenBank/DDBJ databases">
        <title>Draft genome sequences of lactic acid bacteria (LAB) strains involved in meat spoilage.</title>
        <authorList>
            <person name="Palevich N."/>
        </authorList>
    </citation>
    <scope>NUCLEOTIDE SEQUENCE</scope>
    <source>
        <strain evidence="3">9-14</strain>
    </source>
</reference>
<dbReference type="AlphaFoldDB" id="A0AAW8RDY7"/>
<evidence type="ECO:0000313" key="3">
    <source>
        <dbReference type="EMBL" id="MDT1974336.1"/>
    </source>
</evidence>
<evidence type="ECO:0000256" key="1">
    <source>
        <dbReference type="ARBA" id="ARBA00003238"/>
    </source>
</evidence>
<dbReference type="PANTHER" id="PTHR33434">
    <property type="entry name" value="DEGV DOMAIN-CONTAINING PROTEIN DR_1986-RELATED"/>
    <property type="match status" value="1"/>
</dbReference>
<dbReference type="Gene3D" id="3.40.50.10170">
    <property type="match status" value="1"/>
</dbReference>
<dbReference type="PANTHER" id="PTHR33434:SF2">
    <property type="entry name" value="FATTY ACID-BINDING PROTEIN TM_1468"/>
    <property type="match status" value="1"/>
</dbReference>
<dbReference type="InterPro" id="IPR043168">
    <property type="entry name" value="DegV_C"/>
</dbReference>
<name>A0AAW8RDY7_CARDV</name>
<evidence type="ECO:0000313" key="4">
    <source>
        <dbReference type="Proteomes" id="UP001249945"/>
    </source>
</evidence>
<evidence type="ECO:0000256" key="2">
    <source>
        <dbReference type="ARBA" id="ARBA00023121"/>
    </source>
</evidence>
<sequence>MKIAIVTDSTAYLTHEQYKQNNIYMLPLSVVVGNEVYREEVDITSEEFFEKVRTMENLPTSSQPTTGEIVTLFEQLAKDYDAVISVHLSSKISGTYQNVAGAASMVEGIKVFPYDSGISCMAQGYFALEGARMAKHGATVEEILTAFDEMQKTLRAYFMVDDLNHLVRGGRLSNGAAILGSMLKIKPILHFEDKEIVVFEKIRSSKKALKRIEGMLVEDSEKGYPIVATIIHANAEEEALKWKKHLEKTLPTVRFELSYFGPVIGTHLGEGALGMAWIEDRNRSHPY</sequence>
<dbReference type="RefSeq" id="WP_119907619.1">
    <property type="nucleotide sequence ID" value="NZ_CBCPJX010000006.1"/>
</dbReference>
<gene>
    <name evidence="3" type="ORF">MX635_08040</name>
</gene>
<proteinExistence type="predicted"/>
<dbReference type="InterPro" id="IPR003797">
    <property type="entry name" value="DegV"/>
</dbReference>
<dbReference type="InterPro" id="IPR050270">
    <property type="entry name" value="DegV_domain_contain"/>
</dbReference>